<evidence type="ECO:0000313" key="15">
    <source>
        <dbReference type="Proteomes" id="UP000278222"/>
    </source>
</evidence>
<accession>A0A3N1KV61</accession>
<comment type="function">
    <text evidence="1 11">Catalyzes the NADPH-dependent reduction of ketopantoate into pantoic acid.</text>
</comment>
<evidence type="ECO:0000256" key="1">
    <source>
        <dbReference type="ARBA" id="ARBA00002919"/>
    </source>
</evidence>
<keyword evidence="7 11" id="KW-0521">NADP</keyword>
<evidence type="ECO:0000256" key="4">
    <source>
        <dbReference type="ARBA" id="ARBA00013014"/>
    </source>
</evidence>
<evidence type="ECO:0000256" key="6">
    <source>
        <dbReference type="ARBA" id="ARBA00022655"/>
    </source>
</evidence>
<evidence type="ECO:0000256" key="2">
    <source>
        <dbReference type="ARBA" id="ARBA00004994"/>
    </source>
</evidence>
<evidence type="ECO:0000256" key="9">
    <source>
        <dbReference type="ARBA" id="ARBA00032024"/>
    </source>
</evidence>
<keyword evidence="8 11" id="KW-0560">Oxidoreductase</keyword>
<dbReference type="PANTHER" id="PTHR21708:SF45">
    <property type="entry name" value="2-DEHYDROPANTOATE 2-REDUCTASE"/>
    <property type="match status" value="1"/>
</dbReference>
<dbReference type="FunFam" id="3.40.50.720:FF:000307">
    <property type="entry name" value="2-dehydropantoate 2-reductase"/>
    <property type="match status" value="1"/>
</dbReference>
<dbReference type="GO" id="GO:0015940">
    <property type="term" value="P:pantothenate biosynthetic process"/>
    <property type="evidence" value="ECO:0007669"/>
    <property type="project" value="UniProtKB-UniPathway"/>
</dbReference>
<evidence type="ECO:0000256" key="11">
    <source>
        <dbReference type="RuleBase" id="RU362068"/>
    </source>
</evidence>
<evidence type="ECO:0000256" key="10">
    <source>
        <dbReference type="ARBA" id="ARBA00048793"/>
    </source>
</evidence>
<name>A0A3N1KV61_9PROT</name>
<dbReference type="PANTHER" id="PTHR21708">
    <property type="entry name" value="PROBABLE 2-DEHYDROPANTOATE 2-REDUCTASE"/>
    <property type="match status" value="1"/>
</dbReference>
<dbReference type="Pfam" id="PF08546">
    <property type="entry name" value="ApbA_C"/>
    <property type="match status" value="1"/>
</dbReference>
<dbReference type="GO" id="GO:0005737">
    <property type="term" value="C:cytoplasm"/>
    <property type="evidence" value="ECO:0007669"/>
    <property type="project" value="TreeGrafter"/>
</dbReference>
<dbReference type="InterPro" id="IPR003710">
    <property type="entry name" value="ApbA"/>
</dbReference>
<dbReference type="Proteomes" id="UP000278222">
    <property type="component" value="Unassembled WGS sequence"/>
</dbReference>
<dbReference type="Gene3D" id="3.40.50.720">
    <property type="entry name" value="NAD(P)-binding Rossmann-like Domain"/>
    <property type="match status" value="1"/>
</dbReference>
<comment type="similarity">
    <text evidence="3 11">Belongs to the ketopantoate reductase family.</text>
</comment>
<evidence type="ECO:0000256" key="7">
    <source>
        <dbReference type="ARBA" id="ARBA00022857"/>
    </source>
</evidence>
<evidence type="ECO:0000259" key="12">
    <source>
        <dbReference type="Pfam" id="PF02558"/>
    </source>
</evidence>
<dbReference type="OrthoDB" id="247668at2"/>
<sequence>MRICIYGAGAVGGNFAARLAKAGIDVTMIARGPHLEAIQARGLTVQTREDRIHVRPFATDDPRRAGPQDAIIVTLKAPALPAAVDGMAPLLGPDTAVVFATNGVPWWYFHGHPGPQAERRLTRLDPQGVLWDRLPISRVVGSVIYSANEIVAPGVVDNKSVRNRLLLGEPDGSRTARVEAISKAFDGTGIEAPVFDDIRAQVWIKLMGNLAWNPMCALTGLSIPDIAGDPALRPIALGILQEGQRVAEALGLTLDTDAETRLNNILKPGPTGGHKPSMLQDFELKRPTELDAIVLAVQDFARELGIATPNLDSVAALAVGRAKALGIY</sequence>
<evidence type="ECO:0000313" key="14">
    <source>
        <dbReference type="EMBL" id="ROP83864.1"/>
    </source>
</evidence>
<dbReference type="GO" id="GO:0008677">
    <property type="term" value="F:2-dehydropantoate 2-reductase activity"/>
    <property type="evidence" value="ECO:0007669"/>
    <property type="project" value="UniProtKB-EC"/>
</dbReference>
<gene>
    <name evidence="14" type="ORF">EDC65_4513</name>
</gene>
<comment type="pathway">
    <text evidence="2 11">Cofactor biosynthesis; (R)-pantothenate biosynthesis; (R)-pantoate from 3-methyl-2-oxobutanoate: step 2/2.</text>
</comment>
<keyword evidence="15" id="KW-1185">Reference proteome</keyword>
<dbReference type="SUPFAM" id="SSF48179">
    <property type="entry name" value="6-phosphogluconate dehydrogenase C-terminal domain-like"/>
    <property type="match status" value="1"/>
</dbReference>
<evidence type="ECO:0000256" key="3">
    <source>
        <dbReference type="ARBA" id="ARBA00007870"/>
    </source>
</evidence>
<dbReference type="UniPathway" id="UPA00028">
    <property type="reaction ID" value="UER00004"/>
</dbReference>
<dbReference type="SUPFAM" id="SSF51735">
    <property type="entry name" value="NAD(P)-binding Rossmann-fold domains"/>
    <property type="match status" value="1"/>
</dbReference>
<dbReference type="EC" id="1.1.1.169" evidence="4 11"/>
<dbReference type="NCBIfam" id="NF005089">
    <property type="entry name" value="PRK06522.1-4"/>
    <property type="match status" value="1"/>
</dbReference>
<dbReference type="NCBIfam" id="TIGR00745">
    <property type="entry name" value="apbA_panE"/>
    <property type="match status" value="1"/>
</dbReference>
<evidence type="ECO:0000256" key="8">
    <source>
        <dbReference type="ARBA" id="ARBA00023002"/>
    </source>
</evidence>
<dbReference type="FunFam" id="1.10.1040.10:FF:000017">
    <property type="entry name" value="2-dehydropantoate 2-reductase"/>
    <property type="match status" value="1"/>
</dbReference>
<dbReference type="InterPro" id="IPR051402">
    <property type="entry name" value="KPR-Related"/>
</dbReference>
<feature type="domain" description="Ketopantoate reductase C-terminal" evidence="13">
    <location>
        <begin position="197"/>
        <end position="318"/>
    </location>
</feature>
<dbReference type="InterPro" id="IPR013332">
    <property type="entry name" value="KPR_N"/>
</dbReference>
<proteinExistence type="inferred from homology"/>
<dbReference type="Pfam" id="PF02558">
    <property type="entry name" value="ApbA"/>
    <property type="match status" value="1"/>
</dbReference>
<protein>
    <recommendedName>
        <fullName evidence="5 11">2-dehydropantoate 2-reductase</fullName>
        <ecNumber evidence="4 11">1.1.1.169</ecNumber>
    </recommendedName>
    <alternativeName>
        <fullName evidence="9 11">Ketopantoate reductase</fullName>
    </alternativeName>
</protein>
<comment type="catalytic activity">
    <reaction evidence="10 11">
        <text>(R)-pantoate + NADP(+) = 2-dehydropantoate + NADPH + H(+)</text>
        <dbReference type="Rhea" id="RHEA:16233"/>
        <dbReference type="ChEBI" id="CHEBI:11561"/>
        <dbReference type="ChEBI" id="CHEBI:15378"/>
        <dbReference type="ChEBI" id="CHEBI:15980"/>
        <dbReference type="ChEBI" id="CHEBI:57783"/>
        <dbReference type="ChEBI" id="CHEBI:58349"/>
        <dbReference type="EC" id="1.1.1.169"/>
    </reaction>
</comment>
<feature type="domain" description="Ketopantoate reductase N-terminal" evidence="12">
    <location>
        <begin position="3"/>
        <end position="104"/>
    </location>
</feature>
<dbReference type="InterPro" id="IPR013328">
    <property type="entry name" value="6PGD_dom2"/>
</dbReference>
<keyword evidence="6 11" id="KW-0566">Pantothenate biosynthesis</keyword>
<dbReference type="EMBL" id="RJKX01000016">
    <property type="protein sequence ID" value="ROP83864.1"/>
    <property type="molecule type" value="Genomic_DNA"/>
</dbReference>
<dbReference type="AlphaFoldDB" id="A0A3N1KV61"/>
<dbReference type="InterPro" id="IPR008927">
    <property type="entry name" value="6-PGluconate_DH-like_C_sf"/>
</dbReference>
<dbReference type="InterPro" id="IPR036291">
    <property type="entry name" value="NAD(P)-bd_dom_sf"/>
</dbReference>
<dbReference type="RefSeq" id="WP_123693758.1">
    <property type="nucleotide sequence ID" value="NZ_AP019700.1"/>
</dbReference>
<comment type="caution">
    <text evidence="14">The sequence shown here is derived from an EMBL/GenBank/DDBJ whole genome shotgun (WGS) entry which is preliminary data.</text>
</comment>
<evidence type="ECO:0000256" key="5">
    <source>
        <dbReference type="ARBA" id="ARBA00019465"/>
    </source>
</evidence>
<reference evidence="14 15" key="1">
    <citation type="submission" date="2018-11" db="EMBL/GenBank/DDBJ databases">
        <title>Genomic Encyclopedia of Type Strains, Phase IV (KMG-IV): sequencing the most valuable type-strain genomes for metagenomic binning, comparative biology and taxonomic classification.</title>
        <authorList>
            <person name="Goeker M."/>
        </authorList>
    </citation>
    <scope>NUCLEOTIDE SEQUENCE [LARGE SCALE GENOMIC DNA]</scope>
    <source>
        <strain evidence="14 15">DSM 5900</strain>
    </source>
</reference>
<organism evidence="14 15">
    <name type="scientific">Stella humosa</name>
    <dbReference type="NCBI Taxonomy" id="94"/>
    <lineage>
        <taxon>Bacteria</taxon>
        <taxon>Pseudomonadati</taxon>
        <taxon>Pseudomonadota</taxon>
        <taxon>Alphaproteobacteria</taxon>
        <taxon>Rhodospirillales</taxon>
        <taxon>Stellaceae</taxon>
        <taxon>Stella</taxon>
    </lineage>
</organism>
<evidence type="ECO:0000259" key="13">
    <source>
        <dbReference type="Pfam" id="PF08546"/>
    </source>
</evidence>
<dbReference type="InterPro" id="IPR013752">
    <property type="entry name" value="KPA_reductase"/>
</dbReference>
<dbReference type="Gene3D" id="1.10.1040.10">
    <property type="entry name" value="N-(1-d-carboxylethyl)-l-norvaline Dehydrogenase, domain 2"/>
    <property type="match status" value="1"/>
</dbReference>